<evidence type="ECO:0000256" key="1">
    <source>
        <dbReference type="SAM" id="Phobius"/>
    </source>
</evidence>
<keyword evidence="3" id="KW-1185">Reference proteome</keyword>
<comment type="caution">
    <text evidence="2">The sequence shown here is derived from an EMBL/GenBank/DDBJ whole genome shotgun (WGS) entry which is preliminary data.</text>
</comment>
<evidence type="ECO:0000313" key="2">
    <source>
        <dbReference type="EMBL" id="MDQ0371176.1"/>
    </source>
</evidence>
<feature type="transmembrane region" description="Helical" evidence="1">
    <location>
        <begin position="48"/>
        <end position="70"/>
    </location>
</feature>
<dbReference type="EMBL" id="JAUSUZ010000001">
    <property type="protein sequence ID" value="MDQ0371176.1"/>
    <property type="molecule type" value="Genomic_DNA"/>
</dbReference>
<proteinExistence type="predicted"/>
<protein>
    <submittedName>
        <fullName evidence="2">Uncharacterized protein</fullName>
    </submittedName>
</protein>
<accession>A0AAE4B2Y4</accession>
<feature type="transmembrane region" description="Helical" evidence="1">
    <location>
        <begin position="23"/>
        <end position="41"/>
    </location>
</feature>
<evidence type="ECO:0000313" key="3">
    <source>
        <dbReference type="Proteomes" id="UP001240236"/>
    </source>
</evidence>
<dbReference type="AlphaFoldDB" id="A0AAE4B2Y4"/>
<feature type="transmembrane region" description="Helical" evidence="1">
    <location>
        <begin position="115"/>
        <end position="136"/>
    </location>
</feature>
<gene>
    <name evidence="2" type="ORF">J2S42_007845</name>
</gene>
<dbReference type="Proteomes" id="UP001240236">
    <property type="component" value="Unassembled WGS sequence"/>
</dbReference>
<name>A0AAE4B2Y4_9ACTN</name>
<sequence>MTWATGRTGVDTNTASAWASSTWWSAAIVLCVLAAVAGIVATFRTAPAVVRGVAAGIVLAAAGLTVWAWLSIPSVDLSGGMQWSASTEPAGEFGDIVRDDLVLIDISGLTHEVMWGLYAGIGSMLVLALALAAGPLPGGRPPQRASAG</sequence>
<dbReference type="RefSeq" id="WP_307247740.1">
    <property type="nucleotide sequence ID" value="NZ_JAUSUZ010000001.1"/>
</dbReference>
<organism evidence="2 3">
    <name type="scientific">Catenuloplanes indicus</name>
    <dbReference type="NCBI Taxonomy" id="137267"/>
    <lineage>
        <taxon>Bacteria</taxon>
        <taxon>Bacillati</taxon>
        <taxon>Actinomycetota</taxon>
        <taxon>Actinomycetes</taxon>
        <taxon>Micromonosporales</taxon>
        <taxon>Micromonosporaceae</taxon>
        <taxon>Catenuloplanes</taxon>
    </lineage>
</organism>
<keyword evidence="1" id="KW-1133">Transmembrane helix</keyword>
<keyword evidence="1" id="KW-0472">Membrane</keyword>
<reference evidence="2 3" key="1">
    <citation type="submission" date="2023-07" db="EMBL/GenBank/DDBJ databases">
        <title>Sequencing the genomes of 1000 actinobacteria strains.</title>
        <authorList>
            <person name="Klenk H.-P."/>
        </authorList>
    </citation>
    <scope>NUCLEOTIDE SEQUENCE [LARGE SCALE GENOMIC DNA]</scope>
    <source>
        <strain evidence="2 3">DSM 44709</strain>
    </source>
</reference>
<keyword evidence="1" id="KW-0812">Transmembrane</keyword>